<reference evidence="2 3" key="1">
    <citation type="submission" date="2022-04" db="EMBL/GenBank/DDBJ databases">
        <title>Genome draft of Actinomadura sp. ATCC 31491.</title>
        <authorList>
            <person name="Shi X."/>
            <person name="Du Y."/>
        </authorList>
    </citation>
    <scope>NUCLEOTIDE SEQUENCE [LARGE SCALE GENOMIC DNA]</scope>
    <source>
        <strain evidence="2 3">ATCC 31491</strain>
    </source>
</reference>
<dbReference type="EMBL" id="JAKRKC020000001">
    <property type="protein sequence ID" value="MCK2214891.1"/>
    <property type="molecule type" value="Genomic_DNA"/>
</dbReference>
<keyword evidence="2" id="KW-0808">Transferase</keyword>
<gene>
    <name evidence="2" type="ORF">MF672_013985</name>
</gene>
<keyword evidence="3" id="KW-1185">Reference proteome</keyword>
<organism evidence="2 3">
    <name type="scientific">Actinomadura luzonensis</name>
    <dbReference type="NCBI Taxonomy" id="2805427"/>
    <lineage>
        <taxon>Bacteria</taxon>
        <taxon>Bacillati</taxon>
        <taxon>Actinomycetota</taxon>
        <taxon>Actinomycetes</taxon>
        <taxon>Streptosporangiales</taxon>
        <taxon>Thermomonosporaceae</taxon>
        <taxon>Actinomadura</taxon>
    </lineage>
</organism>
<sequence length="230" mass="23788">MAPAPGTKALDVGTGPGTVARVLARAIGPTGAVVGTDPNPAMLTLAAELPAVDGAPIQYSECGATPLHVSDHAFDLITMQQVLQFVPDRGAALAELRRAARPGARIAIATWQPLHRNPLFRALHDAVATVLGPDLAALFEEPWSLPGTEVATLAKEVGFVDVELRDRTLPTTVPGGPDALCCLFDFSAISPYAGPRRADLVAAVRANLAHCTDAAGVHSETAATLVTARA</sequence>
<evidence type="ECO:0000313" key="2">
    <source>
        <dbReference type="EMBL" id="MCK2214891.1"/>
    </source>
</evidence>
<comment type="caution">
    <text evidence="2">The sequence shown here is derived from an EMBL/GenBank/DDBJ whole genome shotgun (WGS) entry which is preliminary data.</text>
</comment>
<keyword evidence="2" id="KW-0489">Methyltransferase</keyword>
<name>A0ABT0FSN4_9ACTN</name>
<dbReference type="Proteomes" id="UP001317259">
    <property type="component" value="Unassembled WGS sequence"/>
</dbReference>
<feature type="domain" description="Methyltransferase type 11" evidence="1">
    <location>
        <begin position="10"/>
        <end position="108"/>
    </location>
</feature>
<dbReference type="Gene3D" id="3.40.50.150">
    <property type="entry name" value="Vaccinia Virus protein VP39"/>
    <property type="match status" value="1"/>
</dbReference>
<evidence type="ECO:0000259" key="1">
    <source>
        <dbReference type="Pfam" id="PF08241"/>
    </source>
</evidence>
<dbReference type="CDD" id="cd02440">
    <property type="entry name" value="AdoMet_MTases"/>
    <property type="match status" value="1"/>
</dbReference>
<dbReference type="GO" id="GO:0008168">
    <property type="term" value="F:methyltransferase activity"/>
    <property type="evidence" value="ECO:0007669"/>
    <property type="project" value="UniProtKB-KW"/>
</dbReference>
<accession>A0ABT0FSN4</accession>
<evidence type="ECO:0000313" key="3">
    <source>
        <dbReference type="Proteomes" id="UP001317259"/>
    </source>
</evidence>
<proteinExistence type="predicted"/>
<dbReference type="PANTHER" id="PTHR43591:SF24">
    <property type="entry name" value="2-METHOXY-6-POLYPRENYL-1,4-BENZOQUINOL METHYLASE, MITOCHONDRIAL"/>
    <property type="match status" value="1"/>
</dbReference>
<dbReference type="SUPFAM" id="SSF53335">
    <property type="entry name" value="S-adenosyl-L-methionine-dependent methyltransferases"/>
    <property type="match status" value="1"/>
</dbReference>
<dbReference type="PANTHER" id="PTHR43591">
    <property type="entry name" value="METHYLTRANSFERASE"/>
    <property type="match status" value="1"/>
</dbReference>
<protein>
    <submittedName>
        <fullName evidence="2">Methyltransferase domain-containing protein</fullName>
    </submittedName>
</protein>
<dbReference type="InterPro" id="IPR029063">
    <property type="entry name" value="SAM-dependent_MTases_sf"/>
</dbReference>
<dbReference type="Pfam" id="PF08241">
    <property type="entry name" value="Methyltransf_11"/>
    <property type="match status" value="1"/>
</dbReference>
<dbReference type="GO" id="GO:0032259">
    <property type="term" value="P:methylation"/>
    <property type="evidence" value="ECO:0007669"/>
    <property type="project" value="UniProtKB-KW"/>
</dbReference>
<dbReference type="InterPro" id="IPR013216">
    <property type="entry name" value="Methyltransf_11"/>
</dbReference>